<protein>
    <submittedName>
        <fullName evidence="3">Uncharacterized protein</fullName>
    </submittedName>
</protein>
<dbReference type="EMBL" id="KZ110594">
    <property type="protein sequence ID" value="OSX64322.1"/>
    <property type="molecule type" value="Genomic_DNA"/>
</dbReference>
<evidence type="ECO:0000256" key="2">
    <source>
        <dbReference type="SAM" id="MobiDB-lite"/>
    </source>
</evidence>
<dbReference type="Proteomes" id="UP000194127">
    <property type="component" value="Unassembled WGS sequence"/>
</dbReference>
<evidence type="ECO:0000313" key="3">
    <source>
        <dbReference type="EMBL" id="OSX64322.1"/>
    </source>
</evidence>
<feature type="region of interest" description="Disordered" evidence="2">
    <location>
        <begin position="274"/>
        <end position="355"/>
    </location>
</feature>
<dbReference type="GeneID" id="36325526"/>
<feature type="compositionally biased region" description="Low complexity" evidence="2">
    <location>
        <begin position="336"/>
        <end position="353"/>
    </location>
</feature>
<gene>
    <name evidence="3" type="ORF">POSPLADRAFT_1054935</name>
</gene>
<proteinExistence type="predicted"/>
<evidence type="ECO:0000313" key="4">
    <source>
        <dbReference type="Proteomes" id="UP000194127"/>
    </source>
</evidence>
<feature type="coiled-coil region" evidence="1">
    <location>
        <begin position="398"/>
        <end position="429"/>
    </location>
</feature>
<dbReference type="AlphaFoldDB" id="A0A1X6N759"/>
<dbReference type="RefSeq" id="XP_024341116.1">
    <property type="nucleotide sequence ID" value="XM_024480576.1"/>
</dbReference>
<feature type="region of interest" description="Disordered" evidence="2">
    <location>
        <begin position="1"/>
        <end position="25"/>
    </location>
</feature>
<name>A0A1X6N759_9APHY</name>
<evidence type="ECO:0000256" key="1">
    <source>
        <dbReference type="SAM" id="Coils"/>
    </source>
</evidence>
<accession>A0A1X6N759</accession>
<reference evidence="3 4" key="1">
    <citation type="submission" date="2017-04" db="EMBL/GenBank/DDBJ databases">
        <title>Genome Sequence of the Model Brown-Rot Fungus Postia placenta SB12.</title>
        <authorList>
            <consortium name="DOE Joint Genome Institute"/>
            <person name="Gaskell J."/>
            <person name="Kersten P."/>
            <person name="Larrondo L.F."/>
            <person name="Canessa P."/>
            <person name="Martinez D."/>
            <person name="Hibbett D."/>
            <person name="Schmoll M."/>
            <person name="Kubicek C.P."/>
            <person name="Martinez A.T."/>
            <person name="Yadav J."/>
            <person name="Master E."/>
            <person name="Magnuson J.K."/>
            <person name="James T."/>
            <person name="Yaver D."/>
            <person name="Berka R."/>
            <person name="Labutti K."/>
            <person name="Lipzen A."/>
            <person name="Aerts A."/>
            <person name="Barry K."/>
            <person name="Henrissat B."/>
            <person name="Blanchette R."/>
            <person name="Grigoriev I."/>
            <person name="Cullen D."/>
        </authorList>
    </citation>
    <scope>NUCLEOTIDE SEQUENCE [LARGE SCALE GENOMIC DNA]</scope>
    <source>
        <strain evidence="3 4">MAD-698-R-SB12</strain>
    </source>
</reference>
<sequence>MPRAKRPSTKLAVARRPNKRPTARSRTLAAVGRLESVTFTVEDVWEQGQPLSAISITAAPLVVVAGSSQRSDIIPFMRATVQADARATKQPFGQRQKRTVAGELQVLTRQTFLNWLARGTYRSTAWTRQQLRAIHKGIDGQPFSSVRDRYNAEGADIKAVFGPTMREVLNDVRDDLFEAQGHLGSRVGGTSPVHIDDDAVGRLTAPDTSTSMAVSVAPRLDAAVQTHPLAGSSIPCSSRVHVDAAVQAQPQPGSSNTAHTPANDLFSPVRAQHPAAAEAYPSPVSNFRHPIGRIPSGRAEPPSPTSPTPNASFRASARRSIPLGAEGIVDDDAARSDSGSSSSTAASPTGTPRIAALPLSSDAQQAADAASTAAAVSGGGTTQAARTPGQHRSLKGKLRETRRVLQDVLREHEKMRRQLRRRRRESLQADEELRLRKLRIQELDARVEQDVRVITFYERERTEVAARMLQQPPC</sequence>
<keyword evidence="4" id="KW-1185">Reference proteome</keyword>
<feature type="region of interest" description="Disordered" evidence="2">
    <location>
        <begin position="374"/>
        <end position="395"/>
    </location>
</feature>
<keyword evidence="1" id="KW-0175">Coiled coil</keyword>
<organism evidence="3 4">
    <name type="scientific">Postia placenta MAD-698-R-SB12</name>
    <dbReference type="NCBI Taxonomy" id="670580"/>
    <lineage>
        <taxon>Eukaryota</taxon>
        <taxon>Fungi</taxon>
        <taxon>Dikarya</taxon>
        <taxon>Basidiomycota</taxon>
        <taxon>Agaricomycotina</taxon>
        <taxon>Agaricomycetes</taxon>
        <taxon>Polyporales</taxon>
        <taxon>Adustoporiaceae</taxon>
        <taxon>Rhodonia</taxon>
    </lineage>
</organism>